<name>A0A7W7SME3_9ACTN</name>
<organism evidence="3 4">
    <name type="scientific">Micromonospora polyrhachis</name>
    <dbReference type="NCBI Taxonomy" id="1282883"/>
    <lineage>
        <taxon>Bacteria</taxon>
        <taxon>Bacillati</taxon>
        <taxon>Actinomycetota</taxon>
        <taxon>Actinomycetes</taxon>
        <taxon>Micromonosporales</taxon>
        <taxon>Micromonosporaceae</taxon>
        <taxon>Micromonospora</taxon>
    </lineage>
</organism>
<keyword evidence="2" id="KW-1133">Transmembrane helix</keyword>
<evidence type="ECO:0000313" key="4">
    <source>
        <dbReference type="Proteomes" id="UP000578819"/>
    </source>
</evidence>
<accession>A0A7W7SME3</accession>
<keyword evidence="2" id="KW-0812">Transmembrane</keyword>
<dbReference type="Proteomes" id="UP000578819">
    <property type="component" value="Unassembled WGS sequence"/>
</dbReference>
<dbReference type="AlphaFoldDB" id="A0A7W7SME3"/>
<gene>
    <name evidence="3" type="ORF">FHR38_001197</name>
</gene>
<sequence length="146" mass="15467">MTATSPPQPTPVRGQTGLRLTVALLTLGWLIGLGILFSSWASVKPWFYDPGDDVRLARQLDLEFAWWQLWFGVLLAGGPLLIGVLAAVGRFKITTVVYGIIGVLLAVPAGCLALDAGRTLQPPPSPPPAPEHCIERSGGDTRCPGG</sequence>
<evidence type="ECO:0000256" key="1">
    <source>
        <dbReference type="SAM" id="MobiDB-lite"/>
    </source>
</evidence>
<comment type="caution">
    <text evidence="3">The sequence shown here is derived from an EMBL/GenBank/DDBJ whole genome shotgun (WGS) entry which is preliminary data.</text>
</comment>
<evidence type="ECO:0000256" key="2">
    <source>
        <dbReference type="SAM" id="Phobius"/>
    </source>
</evidence>
<protein>
    <submittedName>
        <fullName evidence="3">Uncharacterized protein</fullName>
    </submittedName>
</protein>
<keyword evidence="2" id="KW-0472">Membrane</keyword>
<feature type="transmembrane region" description="Helical" evidence="2">
    <location>
        <begin position="95"/>
        <end position="114"/>
    </location>
</feature>
<keyword evidence="4" id="KW-1185">Reference proteome</keyword>
<reference evidence="3 4" key="1">
    <citation type="submission" date="2020-08" db="EMBL/GenBank/DDBJ databases">
        <title>Sequencing the genomes of 1000 actinobacteria strains.</title>
        <authorList>
            <person name="Klenk H.-P."/>
        </authorList>
    </citation>
    <scope>NUCLEOTIDE SEQUENCE [LARGE SCALE GENOMIC DNA]</scope>
    <source>
        <strain evidence="3 4">DSM 45886</strain>
    </source>
</reference>
<evidence type="ECO:0000313" key="3">
    <source>
        <dbReference type="EMBL" id="MBB4957464.1"/>
    </source>
</evidence>
<feature type="region of interest" description="Disordered" evidence="1">
    <location>
        <begin position="122"/>
        <end position="146"/>
    </location>
</feature>
<feature type="transmembrane region" description="Helical" evidence="2">
    <location>
        <begin position="64"/>
        <end position="89"/>
    </location>
</feature>
<dbReference type="EMBL" id="JACHJW010000001">
    <property type="protein sequence ID" value="MBB4957464.1"/>
    <property type="molecule type" value="Genomic_DNA"/>
</dbReference>
<proteinExistence type="predicted"/>
<feature type="transmembrane region" description="Helical" evidence="2">
    <location>
        <begin position="20"/>
        <end position="43"/>
    </location>
</feature>
<dbReference type="RefSeq" id="WP_184533482.1">
    <property type="nucleotide sequence ID" value="NZ_JACHJW010000001.1"/>
</dbReference>